<evidence type="ECO:0000313" key="2">
    <source>
        <dbReference type="EMBL" id="OGF98187.1"/>
    </source>
</evidence>
<evidence type="ECO:0000313" key="3">
    <source>
        <dbReference type="Proteomes" id="UP000176992"/>
    </source>
</evidence>
<comment type="caution">
    <text evidence="2">The sequence shown here is derived from an EMBL/GenBank/DDBJ whole genome shotgun (WGS) entry which is preliminary data.</text>
</comment>
<keyword evidence="1" id="KW-0812">Transmembrane</keyword>
<protein>
    <recommendedName>
        <fullName evidence="4">AtpZ/AtpI family protein</fullName>
    </recommendedName>
</protein>
<dbReference type="AlphaFoldDB" id="A0A1F5YDA9"/>
<keyword evidence="1" id="KW-0472">Membrane</keyword>
<dbReference type="EMBL" id="MFIV01000154">
    <property type="protein sequence ID" value="OGF98187.1"/>
    <property type="molecule type" value="Genomic_DNA"/>
</dbReference>
<accession>A0A1F5YDA9</accession>
<feature type="transmembrane region" description="Helical" evidence="1">
    <location>
        <begin position="34"/>
        <end position="55"/>
    </location>
</feature>
<reference evidence="2 3" key="1">
    <citation type="journal article" date="2016" name="Nat. Commun.">
        <title>Thousands of microbial genomes shed light on interconnected biogeochemical processes in an aquifer system.</title>
        <authorList>
            <person name="Anantharaman K."/>
            <person name="Brown C.T."/>
            <person name="Hug L.A."/>
            <person name="Sharon I."/>
            <person name="Castelle C.J."/>
            <person name="Probst A.J."/>
            <person name="Thomas B.C."/>
            <person name="Singh A."/>
            <person name="Wilkins M.J."/>
            <person name="Karaoz U."/>
            <person name="Brodie E.L."/>
            <person name="Williams K.H."/>
            <person name="Hubbard S.S."/>
            <person name="Banfield J.F."/>
        </authorList>
    </citation>
    <scope>NUCLEOTIDE SEQUENCE [LARGE SCALE GENOMIC DNA]</scope>
</reference>
<evidence type="ECO:0000256" key="1">
    <source>
        <dbReference type="SAM" id="Phobius"/>
    </source>
</evidence>
<name>A0A1F5YDA9_9BACT</name>
<dbReference type="Pfam" id="PF09527">
    <property type="entry name" value="ATPase_gene1"/>
    <property type="match status" value="1"/>
</dbReference>
<dbReference type="InterPro" id="IPR032820">
    <property type="entry name" value="ATPase_put"/>
</dbReference>
<organism evidence="2 3">
    <name type="scientific">Candidatus Glassbacteria bacterium GWA2_58_10</name>
    <dbReference type="NCBI Taxonomy" id="1817865"/>
    <lineage>
        <taxon>Bacteria</taxon>
        <taxon>Candidatus Glassiibacteriota</taxon>
    </lineage>
</organism>
<proteinExistence type="predicted"/>
<dbReference type="Proteomes" id="UP000176992">
    <property type="component" value="Unassembled WGS sequence"/>
</dbReference>
<keyword evidence="1" id="KW-1133">Transmembrane helix</keyword>
<feature type="transmembrane region" description="Helical" evidence="1">
    <location>
        <begin position="7"/>
        <end position="28"/>
    </location>
</feature>
<gene>
    <name evidence="2" type="ORF">A2Z86_02735</name>
</gene>
<sequence length="73" mass="7891">MGQIGPYLGIGLEFALYILIFFFLGYYLDGRWGTGPWLMLAGAAVGFAGGLYSLFKTLSRLSSPKRAGRPGPD</sequence>
<evidence type="ECO:0008006" key="4">
    <source>
        <dbReference type="Google" id="ProtNLM"/>
    </source>
</evidence>